<dbReference type="Pfam" id="PF17642">
    <property type="entry name" value="TssD"/>
    <property type="match status" value="1"/>
</dbReference>
<keyword evidence="2" id="KW-1185">Reference proteome</keyword>
<proteinExistence type="predicted"/>
<dbReference type="RefSeq" id="WP_135393899.1">
    <property type="nucleotide sequence ID" value="NZ_SRMB01000001.1"/>
</dbReference>
<evidence type="ECO:0000313" key="2">
    <source>
        <dbReference type="Proteomes" id="UP000298471"/>
    </source>
</evidence>
<organism evidence="1 2">
    <name type="scientific">Hymenobacter metallicola</name>
    <dbReference type="NCBI Taxonomy" id="2563114"/>
    <lineage>
        <taxon>Bacteria</taxon>
        <taxon>Pseudomonadati</taxon>
        <taxon>Bacteroidota</taxon>
        <taxon>Cytophagia</taxon>
        <taxon>Cytophagales</taxon>
        <taxon>Hymenobacteraceae</taxon>
        <taxon>Hymenobacter</taxon>
    </lineage>
</organism>
<dbReference type="EMBL" id="SRMB01000001">
    <property type="protein sequence ID" value="TGE29448.1"/>
    <property type="molecule type" value="Genomic_DNA"/>
</dbReference>
<dbReference type="OrthoDB" id="947066at2"/>
<protein>
    <recommendedName>
        <fullName evidence="3">Type VI secretion system needle protein Hcp</fullName>
    </recommendedName>
</protein>
<evidence type="ECO:0000313" key="1">
    <source>
        <dbReference type="EMBL" id="TGE29448.1"/>
    </source>
</evidence>
<dbReference type="Proteomes" id="UP000298471">
    <property type="component" value="Unassembled WGS sequence"/>
</dbReference>
<dbReference type="GO" id="GO:0033104">
    <property type="term" value="C:type VI protein secretion system complex"/>
    <property type="evidence" value="ECO:0007669"/>
    <property type="project" value="InterPro"/>
</dbReference>
<accession>A0A4Z0QHA1</accession>
<gene>
    <name evidence="1" type="ORF">E5K02_08345</name>
</gene>
<sequence length="130" mass="14575">MSFSAELNLEGRTYAIRRFGWSIGQSTDAVGRPEARVHGGRLQVELDSQPDDLIHHWALDDTKKMSGSISIFHSDVRAVRKTITFEDTFCVGLRKEFSAAKSSQNMTMSLSLSANRLKIGSVEIDNKWPM</sequence>
<dbReference type="InterPro" id="IPR041408">
    <property type="entry name" value="Hcp_Tssd"/>
</dbReference>
<reference evidence="1 2" key="1">
    <citation type="submission" date="2019-04" db="EMBL/GenBank/DDBJ databases">
        <authorList>
            <person name="Feng G."/>
            <person name="Zhang J."/>
            <person name="Zhu H."/>
        </authorList>
    </citation>
    <scope>NUCLEOTIDE SEQUENCE [LARGE SCALE GENOMIC DNA]</scope>
    <source>
        <strain evidence="1 2">9PBR-1</strain>
    </source>
</reference>
<dbReference type="AlphaFoldDB" id="A0A4Z0QHA1"/>
<evidence type="ECO:0008006" key="3">
    <source>
        <dbReference type="Google" id="ProtNLM"/>
    </source>
</evidence>
<name>A0A4Z0QHA1_9BACT</name>
<comment type="caution">
    <text evidence="1">The sequence shown here is derived from an EMBL/GenBank/DDBJ whole genome shotgun (WGS) entry which is preliminary data.</text>
</comment>